<keyword evidence="23" id="KW-1185">Reference proteome</keyword>
<sequence>MRSLLLVLASTTYTLAQDHAWTCQFSLADPARNYDLSPLAGPHTVQQTRDTPPSRMLDTVRFDVCKPLARVEGISNADQCAEDTYACLTKTNQKTDHNDRITTVIPLASTSSLAAKFAALPSPQSGVLLTLHGPSYPPASTPSHPQSLALTLLCAESDSDPKLTSYEGGVASVEWSSKAACPQKSDDPPPPGNESPPETAPEKPGEEVKSGGSGLGMFFFLLILAFAAYFGLGAYYNYNNYGATGWDLVPHRDFWRDVPYLLRDVATHLCSSVRPGIGGRSGYVSV</sequence>
<evidence type="ECO:0000256" key="20">
    <source>
        <dbReference type="SAM" id="SignalP"/>
    </source>
</evidence>
<feature type="domain" description="MRH" evidence="21">
    <location>
        <begin position="21"/>
        <end position="183"/>
    </location>
</feature>
<evidence type="ECO:0000256" key="1">
    <source>
        <dbReference type="ARBA" id="ARBA00004304"/>
    </source>
</evidence>
<evidence type="ECO:0000256" key="13">
    <source>
        <dbReference type="ARBA" id="ARBA00023034"/>
    </source>
</evidence>
<dbReference type="Pfam" id="PF09451">
    <property type="entry name" value="ATG27"/>
    <property type="match status" value="1"/>
</dbReference>
<evidence type="ECO:0000256" key="7">
    <source>
        <dbReference type="ARBA" id="ARBA00022448"/>
    </source>
</evidence>
<evidence type="ECO:0000256" key="14">
    <source>
        <dbReference type="ARBA" id="ARBA00023128"/>
    </source>
</evidence>
<evidence type="ECO:0000256" key="8">
    <source>
        <dbReference type="ARBA" id="ARBA00022692"/>
    </source>
</evidence>
<dbReference type="GO" id="GO:0031966">
    <property type="term" value="C:mitochondrial membrane"/>
    <property type="evidence" value="ECO:0007669"/>
    <property type="project" value="UniProtKB-SubCell"/>
</dbReference>
<evidence type="ECO:0000256" key="9">
    <source>
        <dbReference type="ARBA" id="ARBA00022729"/>
    </source>
</evidence>
<dbReference type="PROSITE" id="PS51914">
    <property type="entry name" value="MRH"/>
    <property type="match status" value="1"/>
</dbReference>
<dbReference type="SUPFAM" id="SSF50911">
    <property type="entry name" value="Mannose 6-phosphate receptor domain"/>
    <property type="match status" value="1"/>
</dbReference>
<keyword evidence="7" id="KW-0813">Transport</keyword>
<comment type="subcellular location">
    <subcellularLocation>
        <location evidence="2">Cytoplasmic vesicle membrane</location>
        <topology evidence="2">Single-pass type I membrane protein</topology>
    </subcellularLocation>
    <subcellularLocation>
        <location evidence="4">Golgi apparatus membrane</location>
        <topology evidence="4">Single-pass type I membrane protein</topology>
    </subcellularLocation>
    <subcellularLocation>
        <location evidence="1">Mitochondrion membrane</location>
        <topology evidence="1">Single-pass membrane protein</topology>
    </subcellularLocation>
    <subcellularLocation>
        <location evidence="3">Preautophagosomal structure membrane</location>
        <topology evidence="3">Single-pass type I membrane protein</topology>
    </subcellularLocation>
</comment>
<dbReference type="EMBL" id="KL198016">
    <property type="protein sequence ID" value="KDQ21677.1"/>
    <property type="molecule type" value="Genomic_DNA"/>
</dbReference>
<evidence type="ECO:0000256" key="10">
    <source>
        <dbReference type="ARBA" id="ARBA00022927"/>
    </source>
</evidence>
<feature type="signal peptide" evidence="20">
    <location>
        <begin position="1"/>
        <end position="16"/>
    </location>
</feature>
<feature type="chain" id="PRO_5001646464" description="Autophagy-related protein 27" evidence="20">
    <location>
        <begin position="17"/>
        <end position="286"/>
    </location>
</feature>
<dbReference type="OrthoDB" id="29460at2759"/>
<name>A0A067NC17_BOTB1</name>
<dbReference type="InterPro" id="IPR018939">
    <property type="entry name" value="Autophagy-rel_prot_27"/>
</dbReference>
<accession>A0A067NC17</accession>
<evidence type="ECO:0000256" key="4">
    <source>
        <dbReference type="ARBA" id="ARBA00004614"/>
    </source>
</evidence>
<evidence type="ECO:0000256" key="16">
    <source>
        <dbReference type="ARBA" id="ARBA00023157"/>
    </source>
</evidence>
<keyword evidence="13" id="KW-0333">Golgi apparatus</keyword>
<dbReference type="PANTHER" id="PTHR15071">
    <property type="entry name" value="MANNOSE-6-PHOSPHATE RECEPTOR FAMILY MEMBER"/>
    <property type="match status" value="1"/>
</dbReference>
<keyword evidence="17" id="KW-0968">Cytoplasmic vesicle</keyword>
<comment type="similarity">
    <text evidence="5">Belongs to the ATG27 family.</text>
</comment>
<evidence type="ECO:0000256" key="5">
    <source>
        <dbReference type="ARBA" id="ARBA00005363"/>
    </source>
</evidence>
<evidence type="ECO:0000256" key="2">
    <source>
        <dbReference type="ARBA" id="ARBA00004358"/>
    </source>
</evidence>
<keyword evidence="15 19" id="KW-0472">Membrane</keyword>
<dbReference type="HOGENOM" id="CLU_047751_1_0_1"/>
<evidence type="ECO:0000256" key="15">
    <source>
        <dbReference type="ARBA" id="ARBA00023136"/>
    </source>
</evidence>
<evidence type="ECO:0000256" key="3">
    <source>
        <dbReference type="ARBA" id="ARBA00004472"/>
    </source>
</evidence>
<keyword evidence="12" id="KW-0072">Autophagy</keyword>
<dbReference type="GO" id="GO:0006914">
    <property type="term" value="P:autophagy"/>
    <property type="evidence" value="ECO:0007669"/>
    <property type="project" value="UniProtKB-KW"/>
</dbReference>
<reference evidence="23" key="1">
    <citation type="journal article" date="2014" name="Proc. Natl. Acad. Sci. U.S.A.">
        <title>Extensive sampling of basidiomycete genomes demonstrates inadequacy of the white-rot/brown-rot paradigm for wood decay fungi.</title>
        <authorList>
            <person name="Riley R."/>
            <person name="Salamov A.A."/>
            <person name="Brown D.W."/>
            <person name="Nagy L.G."/>
            <person name="Floudas D."/>
            <person name="Held B.W."/>
            <person name="Levasseur A."/>
            <person name="Lombard V."/>
            <person name="Morin E."/>
            <person name="Otillar R."/>
            <person name="Lindquist E.A."/>
            <person name="Sun H."/>
            <person name="LaButti K.M."/>
            <person name="Schmutz J."/>
            <person name="Jabbour D."/>
            <person name="Luo H."/>
            <person name="Baker S.E."/>
            <person name="Pisabarro A.G."/>
            <person name="Walton J.D."/>
            <person name="Blanchette R.A."/>
            <person name="Henrissat B."/>
            <person name="Martin F."/>
            <person name="Cullen D."/>
            <person name="Hibbett D.S."/>
            <person name="Grigoriev I.V."/>
        </authorList>
    </citation>
    <scope>NUCLEOTIDE SEQUENCE [LARGE SCALE GENOMIC DNA]</scope>
    <source>
        <strain evidence="23">FD-172 SS1</strain>
    </source>
</reference>
<protein>
    <recommendedName>
        <fullName evidence="6">Autophagy-related protein 27</fullName>
    </recommendedName>
</protein>
<dbReference type="GO" id="GO:0015031">
    <property type="term" value="P:protein transport"/>
    <property type="evidence" value="ECO:0007669"/>
    <property type="project" value="UniProtKB-KW"/>
</dbReference>
<keyword evidence="8 19" id="KW-0812">Transmembrane</keyword>
<dbReference type="Gene3D" id="2.70.130.10">
    <property type="entry name" value="Mannose-6-phosphate receptor binding domain"/>
    <property type="match status" value="1"/>
</dbReference>
<dbReference type="STRING" id="930990.A0A067NC17"/>
<keyword evidence="11 19" id="KW-1133">Transmembrane helix</keyword>
<feature type="region of interest" description="Disordered" evidence="18">
    <location>
        <begin position="177"/>
        <end position="208"/>
    </location>
</feature>
<dbReference type="GO" id="GO:0034045">
    <property type="term" value="C:phagophore assembly site membrane"/>
    <property type="evidence" value="ECO:0007669"/>
    <property type="project" value="UniProtKB-SubCell"/>
</dbReference>
<dbReference type="PANTHER" id="PTHR15071:SF13">
    <property type="entry name" value="AUTOPHAGY-RELATED PROTEIN 27"/>
    <property type="match status" value="1"/>
</dbReference>
<evidence type="ECO:0000256" key="12">
    <source>
        <dbReference type="ARBA" id="ARBA00023006"/>
    </source>
</evidence>
<dbReference type="Proteomes" id="UP000027195">
    <property type="component" value="Unassembled WGS sequence"/>
</dbReference>
<keyword evidence="16" id="KW-1015">Disulfide bond</keyword>
<proteinExistence type="inferred from homology"/>
<evidence type="ECO:0000256" key="18">
    <source>
        <dbReference type="SAM" id="MobiDB-lite"/>
    </source>
</evidence>
<evidence type="ECO:0000313" key="23">
    <source>
        <dbReference type="Proteomes" id="UP000027195"/>
    </source>
</evidence>
<evidence type="ECO:0000256" key="19">
    <source>
        <dbReference type="SAM" id="Phobius"/>
    </source>
</evidence>
<dbReference type="GO" id="GO:0030659">
    <property type="term" value="C:cytoplasmic vesicle membrane"/>
    <property type="evidence" value="ECO:0007669"/>
    <property type="project" value="UniProtKB-SubCell"/>
</dbReference>
<keyword evidence="10" id="KW-0653">Protein transport</keyword>
<evidence type="ECO:0000256" key="6">
    <source>
        <dbReference type="ARBA" id="ARBA00013776"/>
    </source>
</evidence>
<feature type="transmembrane region" description="Helical" evidence="19">
    <location>
        <begin position="215"/>
        <end position="236"/>
    </location>
</feature>
<dbReference type="AlphaFoldDB" id="A0A067NC17"/>
<dbReference type="InParanoid" id="A0A067NC17"/>
<evidence type="ECO:0000259" key="21">
    <source>
        <dbReference type="PROSITE" id="PS51914"/>
    </source>
</evidence>
<evidence type="ECO:0000256" key="11">
    <source>
        <dbReference type="ARBA" id="ARBA00022989"/>
    </source>
</evidence>
<dbReference type="InterPro" id="IPR044865">
    <property type="entry name" value="MRH_dom"/>
</dbReference>
<evidence type="ECO:0000313" key="22">
    <source>
        <dbReference type="EMBL" id="KDQ21677.1"/>
    </source>
</evidence>
<organism evidence="22 23">
    <name type="scientific">Botryobasidium botryosum (strain FD-172 SS1)</name>
    <dbReference type="NCBI Taxonomy" id="930990"/>
    <lineage>
        <taxon>Eukaryota</taxon>
        <taxon>Fungi</taxon>
        <taxon>Dikarya</taxon>
        <taxon>Basidiomycota</taxon>
        <taxon>Agaricomycotina</taxon>
        <taxon>Agaricomycetes</taxon>
        <taxon>Cantharellales</taxon>
        <taxon>Botryobasidiaceae</taxon>
        <taxon>Botryobasidium</taxon>
    </lineage>
</organism>
<keyword evidence="14" id="KW-0496">Mitochondrion</keyword>
<evidence type="ECO:0000256" key="17">
    <source>
        <dbReference type="ARBA" id="ARBA00023329"/>
    </source>
</evidence>
<dbReference type="GO" id="GO:0000139">
    <property type="term" value="C:Golgi membrane"/>
    <property type="evidence" value="ECO:0007669"/>
    <property type="project" value="UniProtKB-SubCell"/>
</dbReference>
<keyword evidence="9 20" id="KW-0732">Signal</keyword>
<gene>
    <name evidence="22" type="ORF">BOTBODRAFT_26104</name>
</gene>
<dbReference type="InterPro" id="IPR009011">
    <property type="entry name" value="Man6P_isomerase_rcpt-bd_dom_sf"/>
</dbReference>